<sequence>MVACKVILAVAVVAVAVVQGRPGAETDWSAPFFDEFKSMASNITNFVNLDNTAEYTTAAKNNLIAFTESLKSEAAAFSKSFEGKSSVSDLFKESTKQFQTVVDTYAKNLPKDLTMKDFTEKSEQALKHMVEHGNEIYKKAQGNAEIEKQIKEFIKKNIDNLMEQTKSIQAKLAEVKKA</sequence>
<feature type="coiled-coil region" evidence="1">
    <location>
        <begin position="144"/>
        <end position="178"/>
    </location>
</feature>
<accession>A0AAV0W4A4</accession>
<evidence type="ECO:0008006" key="5">
    <source>
        <dbReference type="Google" id="ProtNLM"/>
    </source>
</evidence>
<name>A0AAV0W4A4_9HEMI</name>
<feature type="chain" id="PRO_5043673340" description="Apolipophorin-III" evidence="2">
    <location>
        <begin position="21"/>
        <end position="178"/>
    </location>
</feature>
<evidence type="ECO:0000313" key="3">
    <source>
        <dbReference type="EMBL" id="CAI6350614.1"/>
    </source>
</evidence>
<dbReference type="AlphaFoldDB" id="A0AAV0W4A4"/>
<organism evidence="3 4">
    <name type="scientific">Macrosiphum euphorbiae</name>
    <name type="common">potato aphid</name>
    <dbReference type="NCBI Taxonomy" id="13131"/>
    <lineage>
        <taxon>Eukaryota</taxon>
        <taxon>Metazoa</taxon>
        <taxon>Ecdysozoa</taxon>
        <taxon>Arthropoda</taxon>
        <taxon>Hexapoda</taxon>
        <taxon>Insecta</taxon>
        <taxon>Pterygota</taxon>
        <taxon>Neoptera</taxon>
        <taxon>Paraneoptera</taxon>
        <taxon>Hemiptera</taxon>
        <taxon>Sternorrhyncha</taxon>
        <taxon>Aphidomorpha</taxon>
        <taxon>Aphidoidea</taxon>
        <taxon>Aphididae</taxon>
        <taxon>Macrosiphini</taxon>
        <taxon>Macrosiphum</taxon>
    </lineage>
</organism>
<dbReference type="EMBL" id="CARXXK010000001">
    <property type="protein sequence ID" value="CAI6350614.1"/>
    <property type="molecule type" value="Genomic_DNA"/>
</dbReference>
<reference evidence="3 4" key="1">
    <citation type="submission" date="2023-01" db="EMBL/GenBank/DDBJ databases">
        <authorList>
            <person name="Whitehead M."/>
        </authorList>
    </citation>
    <scope>NUCLEOTIDE SEQUENCE [LARGE SCALE GENOMIC DNA]</scope>
</reference>
<evidence type="ECO:0000256" key="2">
    <source>
        <dbReference type="SAM" id="SignalP"/>
    </source>
</evidence>
<protein>
    <recommendedName>
        <fullName evidence="5">Apolipophorin-III</fullName>
    </recommendedName>
</protein>
<evidence type="ECO:0000313" key="4">
    <source>
        <dbReference type="Proteomes" id="UP001160148"/>
    </source>
</evidence>
<keyword evidence="2" id="KW-0732">Signal</keyword>
<gene>
    <name evidence="3" type="ORF">MEUPH1_LOCUS7055</name>
</gene>
<evidence type="ECO:0000256" key="1">
    <source>
        <dbReference type="SAM" id="Coils"/>
    </source>
</evidence>
<keyword evidence="1" id="KW-0175">Coiled coil</keyword>
<keyword evidence="4" id="KW-1185">Reference proteome</keyword>
<comment type="caution">
    <text evidence="3">The sequence shown here is derived from an EMBL/GenBank/DDBJ whole genome shotgun (WGS) entry which is preliminary data.</text>
</comment>
<proteinExistence type="predicted"/>
<feature type="signal peptide" evidence="2">
    <location>
        <begin position="1"/>
        <end position="20"/>
    </location>
</feature>
<dbReference type="Proteomes" id="UP001160148">
    <property type="component" value="Unassembled WGS sequence"/>
</dbReference>